<feature type="transmembrane region" description="Helical" evidence="1">
    <location>
        <begin position="12"/>
        <end position="30"/>
    </location>
</feature>
<dbReference type="AlphaFoldDB" id="A0A0C1IYG2"/>
<organism evidence="2 3">
    <name type="scientific">Flavihumibacter solisilvae</name>
    <dbReference type="NCBI Taxonomy" id="1349421"/>
    <lineage>
        <taxon>Bacteria</taxon>
        <taxon>Pseudomonadati</taxon>
        <taxon>Bacteroidota</taxon>
        <taxon>Chitinophagia</taxon>
        <taxon>Chitinophagales</taxon>
        <taxon>Chitinophagaceae</taxon>
        <taxon>Flavihumibacter</taxon>
    </lineage>
</organism>
<comment type="caution">
    <text evidence="2">The sequence shown here is derived from an EMBL/GenBank/DDBJ whole genome shotgun (WGS) entry which is preliminary data.</text>
</comment>
<gene>
    <name evidence="2" type="ORF">OI18_06405</name>
</gene>
<feature type="non-terminal residue" evidence="2">
    <location>
        <position position="63"/>
    </location>
</feature>
<accession>A0A0C1IYG2</accession>
<keyword evidence="1" id="KW-1133">Transmembrane helix</keyword>
<evidence type="ECO:0000256" key="1">
    <source>
        <dbReference type="SAM" id="Phobius"/>
    </source>
</evidence>
<dbReference type="EMBL" id="JSVC01000006">
    <property type="protein sequence ID" value="KIC95504.1"/>
    <property type="molecule type" value="Genomic_DNA"/>
</dbReference>
<protein>
    <submittedName>
        <fullName evidence="2">Uncharacterized protein</fullName>
    </submittedName>
</protein>
<name>A0A0C1IYG2_9BACT</name>
<keyword evidence="1" id="KW-0472">Membrane</keyword>
<dbReference type="RefSeq" id="WP_039138141.1">
    <property type="nucleotide sequence ID" value="NZ_JSVC01000006.1"/>
</dbReference>
<keyword evidence="1" id="KW-0812">Transmembrane</keyword>
<sequence length="63" mass="6942">MLLAISPEMLEAIATICWPIIAMIAIIVLAPQIYRIIKTATDVTVEIGDYKFTASSYTVEVLI</sequence>
<proteinExistence type="predicted"/>
<evidence type="ECO:0000313" key="2">
    <source>
        <dbReference type="EMBL" id="KIC95504.1"/>
    </source>
</evidence>
<keyword evidence="3" id="KW-1185">Reference proteome</keyword>
<reference evidence="2 3" key="1">
    <citation type="submission" date="2014-11" db="EMBL/GenBank/DDBJ databases">
        <title>Genome sequence of Flavihumibacter solisilvae 3-3.</title>
        <authorList>
            <person name="Zhou G."/>
            <person name="Li M."/>
            <person name="Wang G."/>
        </authorList>
    </citation>
    <scope>NUCLEOTIDE SEQUENCE [LARGE SCALE GENOMIC DNA]</scope>
    <source>
        <strain evidence="2 3">3-3</strain>
    </source>
</reference>
<dbReference type="Proteomes" id="UP000031408">
    <property type="component" value="Unassembled WGS sequence"/>
</dbReference>
<evidence type="ECO:0000313" key="3">
    <source>
        <dbReference type="Proteomes" id="UP000031408"/>
    </source>
</evidence>